<feature type="transmembrane region" description="Helical" evidence="6">
    <location>
        <begin position="162"/>
        <end position="183"/>
    </location>
</feature>
<feature type="transmembrane region" description="Helical" evidence="6">
    <location>
        <begin position="52"/>
        <end position="70"/>
    </location>
</feature>
<comment type="caution">
    <text evidence="7">The sequence shown here is derived from an EMBL/GenBank/DDBJ whole genome shotgun (WGS) entry which is preliminary data.</text>
</comment>
<feature type="transmembrane region" description="Helical" evidence="6">
    <location>
        <begin position="276"/>
        <end position="297"/>
    </location>
</feature>
<dbReference type="RefSeq" id="WP_139695710.1">
    <property type="nucleotide sequence ID" value="NZ_VDCS01000005.1"/>
</dbReference>
<keyword evidence="2" id="KW-1003">Cell membrane</keyword>
<dbReference type="GO" id="GO:0005886">
    <property type="term" value="C:plasma membrane"/>
    <property type="evidence" value="ECO:0007669"/>
    <property type="project" value="UniProtKB-SubCell"/>
</dbReference>
<evidence type="ECO:0000256" key="3">
    <source>
        <dbReference type="ARBA" id="ARBA00022692"/>
    </source>
</evidence>
<feature type="transmembrane region" description="Helical" evidence="6">
    <location>
        <begin position="241"/>
        <end position="264"/>
    </location>
</feature>
<protein>
    <recommendedName>
        <fullName evidence="9">Flippase-like domain-containing protein</fullName>
    </recommendedName>
</protein>
<name>A0A5C4SNE0_9FLAO</name>
<evidence type="ECO:0000313" key="8">
    <source>
        <dbReference type="Proteomes" id="UP000308713"/>
    </source>
</evidence>
<dbReference type="Pfam" id="PF03706">
    <property type="entry name" value="LPG_synthase_TM"/>
    <property type="match status" value="1"/>
</dbReference>
<accession>A0A5C4SNE0</accession>
<proteinExistence type="predicted"/>
<dbReference type="AlphaFoldDB" id="A0A5C4SNE0"/>
<keyword evidence="4 6" id="KW-1133">Transmembrane helix</keyword>
<evidence type="ECO:0000256" key="4">
    <source>
        <dbReference type="ARBA" id="ARBA00022989"/>
    </source>
</evidence>
<evidence type="ECO:0000256" key="2">
    <source>
        <dbReference type="ARBA" id="ARBA00022475"/>
    </source>
</evidence>
<evidence type="ECO:0000256" key="5">
    <source>
        <dbReference type="ARBA" id="ARBA00023136"/>
    </source>
</evidence>
<feature type="transmembrane region" description="Helical" evidence="6">
    <location>
        <begin position="12"/>
        <end position="32"/>
    </location>
</feature>
<feature type="transmembrane region" description="Helical" evidence="6">
    <location>
        <begin position="213"/>
        <end position="235"/>
    </location>
</feature>
<reference evidence="7 8" key="1">
    <citation type="submission" date="2019-05" db="EMBL/GenBank/DDBJ databases">
        <title>Tamlana fucoidanivorans sp. nov., isolated from the surface of algae collected from Fujian province in China.</title>
        <authorList>
            <person name="Li J."/>
        </authorList>
    </citation>
    <scope>NUCLEOTIDE SEQUENCE [LARGE SCALE GENOMIC DNA]</scope>
    <source>
        <strain evidence="7 8">CW2-9</strain>
    </source>
</reference>
<feature type="transmembrane region" description="Helical" evidence="6">
    <location>
        <begin position="126"/>
        <end position="156"/>
    </location>
</feature>
<keyword evidence="5 6" id="KW-0472">Membrane</keyword>
<evidence type="ECO:0000256" key="6">
    <source>
        <dbReference type="SAM" id="Phobius"/>
    </source>
</evidence>
<evidence type="ECO:0000256" key="1">
    <source>
        <dbReference type="ARBA" id="ARBA00004651"/>
    </source>
</evidence>
<evidence type="ECO:0008006" key="9">
    <source>
        <dbReference type="Google" id="ProtNLM"/>
    </source>
</evidence>
<comment type="subcellular location">
    <subcellularLocation>
        <location evidence="1">Cell membrane</location>
        <topology evidence="1">Multi-pass membrane protein</topology>
    </subcellularLocation>
</comment>
<keyword evidence="8" id="KW-1185">Reference proteome</keyword>
<dbReference type="EMBL" id="VDCS01000005">
    <property type="protein sequence ID" value="TNJ45251.1"/>
    <property type="molecule type" value="Genomic_DNA"/>
</dbReference>
<dbReference type="Proteomes" id="UP000308713">
    <property type="component" value="Unassembled WGS sequence"/>
</dbReference>
<sequence>MVTISYKSKQFFFVLTKIGIIVCCLFFIYHRLTNNTLPFSYFIESTISHMDVSFFGICVVVGLSVLNWFLEIVKWKILVSGVKKTRFSSALHQSLGALTASLFTPNRIGEYGAKALYFTADLRKRIVLISILGNLLQMGVTLCFGVLGFTLLFFNFNFKTNLASFVWAPFLLFIIILLSLFLLKKSNISIKGVSLKTWVTHVTHFSKIRLRKAIVLSIARYITFTSQFLFLLLLFNLNIDYIYALSLIALTYLLASVIPSIFIFDVVVKSSVAAYLFSLAGISETPIVCITTIMWLLNFVLPSLFGSYCIMQFTFPKKSQLI</sequence>
<gene>
    <name evidence="7" type="ORF">FGF67_05950</name>
</gene>
<dbReference type="InterPro" id="IPR022791">
    <property type="entry name" value="L-PG_synthase/AglD"/>
</dbReference>
<evidence type="ECO:0000313" key="7">
    <source>
        <dbReference type="EMBL" id="TNJ45251.1"/>
    </source>
</evidence>
<organism evidence="7 8">
    <name type="scientific">Allotamlana fucoidanivorans</name>
    <dbReference type="NCBI Taxonomy" id="2583814"/>
    <lineage>
        <taxon>Bacteria</taxon>
        <taxon>Pseudomonadati</taxon>
        <taxon>Bacteroidota</taxon>
        <taxon>Flavobacteriia</taxon>
        <taxon>Flavobacteriales</taxon>
        <taxon>Flavobacteriaceae</taxon>
        <taxon>Allotamlana</taxon>
    </lineage>
</organism>
<keyword evidence="3 6" id="KW-0812">Transmembrane</keyword>